<keyword evidence="4" id="KW-1185">Reference proteome</keyword>
<dbReference type="PROSITE" id="PS50914">
    <property type="entry name" value="BON"/>
    <property type="match status" value="1"/>
</dbReference>
<feature type="domain" description="BON" evidence="2">
    <location>
        <begin position="25"/>
        <end position="93"/>
    </location>
</feature>
<evidence type="ECO:0000256" key="1">
    <source>
        <dbReference type="SAM" id="MobiDB-lite"/>
    </source>
</evidence>
<reference evidence="3 4" key="1">
    <citation type="submission" date="2023-08" db="EMBL/GenBank/DDBJ databases">
        <title>Phytohabitans sansha sp. nov., isolated from marine sediment.</title>
        <authorList>
            <person name="Zhao Y."/>
            <person name="Yi K."/>
        </authorList>
    </citation>
    <scope>NUCLEOTIDE SEQUENCE [LARGE SCALE GENOMIC DNA]</scope>
    <source>
        <strain evidence="3 4">ZYX-F-186</strain>
    </source>
</reference>
<evidence type="ECO:0000313" key="3">
    <source>
        <dbReference type="EMBL" id="MDQ7907621.1"/>
    </source>
</evidence>
<dbReference type="Pfam" id="PF04972">
    <property type="entry name" value="BON"/>
    <property type="match status" value="1"/>
</dbReference>
<dbReference type="EMBL" id="JAVHUY010000023">
    <property type="protein sequence ID" value="MDQ7907621.1"/>
    <property type="molecule type" value="Genomic_DNA"/>
</dbReference>
<sequence>MLTPWPMPDDGSGQPIRRRARRASSDEILADEVVARLAADERTRLQNIAVEVQNGVAILTGPVDTPELMFVAGGLAWQTPGVRDVCNALEPSDGDDLAGI</sequence>
<gene>
    <name evidence="3" type="ORF">RB614_24165</name>
</gene>
<name>A0ABU0ZKP2_9ACTN</name>
<accession>A0ABU0ZKP2</accession>
<protein>
    <submittedName>
        <fullName evidence="3">BON domain-containing protein</fullName>
    </submittedName>
</protein>
<comment type="caution">
    <text evidence="3">The sequence shown here is derived from an EMBL/GenBank/DDBJ whole genome shotgun (WGS) entry which is preliminary data.</text>
</comment>
<dbReference type="Proteomes" id="UP001230908">
    <property type="component" value="Unassembled WGS sequence"/>
</dbReference>
<feature type="region of interest" description="Disordered" evidence="1">
    <location>
        <begin position="1"/>
        <end position="24"/>
    </location>
</feature>
<dbReference type="InterPro" id="IPR007055">
    <property type="entry name" value="BON_dom"/>
</dbReference>
<evidence type="ECO:0000259" key="2">
    <source>
        <dbReference type="PROSITE" id="PS50914"/>
    </source>
</evidence>
<proteinExistence type="predicted"/>
<dbReference type="Gene3D" id="3.30.1340.30">
    <property type="match status" value="1"/>
</dbReference>
<dbReference type="RefSeq" id="WP_308714898.1">
    <property type="nucleotide sequence ID" value="NZ_JAVHUY010000023.1"/>
</dbReference>
<organism evidence="3 4">
    <name type="scientific">Phytohabitans maris</name>
    <dbReference type="NCBI Taxonomy" id="3071409"/>
    <lineage>
        <taxon>Bacteria</taxon>
        <taxon>Bacillati</taxon>
        <taxon>Actinomycetota</taxon>
        <taxon>Actinomycetes</taxon>
        <taxon>Micromonosporales</taxon>
        <taxon>Micromonosporaceae</taxon>
    </lineage>
</organism>
<evidence type="ECO:0000313" key="4">
    <source>
        <dbReference type="Proteomes" id="UP001230908"/>
    </source>
</evidence>